<sequence>MLQGLRSAIQEVEADTAANVVLVTSSVPKVFCAGADLKERRLMGPSEVRDFVNSLRSTFSSFEVCCKITIYSSVSVQLLSDFWKFRKSMVMKSETLDKAIQTNVHFVCILNCILTDKCCINSPIDVNFCIMFKQALSIPTIAVVEGVAFGGGLELALSCDLRICGKDAKFSLPETGLAIIPGAGGTQRLPRIVGRSRAKELIFTGRRFDAVEAVTMGVVNYCVPAGDAYQKALELAREINQKGPLAVKMAKKAIDQGAEVDLPSALAVEEECYQQVLHTEDRLEGLAAFAEKRKPIYKGK</sequence>
<evidence type="ECO:0000256" key="1">
    <source>
        <dbReference type="ARBA" id="ARBA00005254"/>
    </source>
</evidence>
<keyword evidence="5" id="KW-1185">Reference proteome</keyword>
<dbReference type="EnsemblPlants" id="Zm00001eb249250_T004">
    <property type="protein sequence ID" value="Zm00001eb249250_P004"/>
    <property type="gene ID" value="Zm00001eb249250"/>
</dbReference>
<evidence type="ECO:0008006" key="7">
    <source>
        <dbReference type="Google" id="ProtNLM"/>
    </source>
</evidence>
<organism evidence="4 5">
    <name type="scientific">Zea mays</name>
    <name type="common">Maize</name>
    <dbReference type="NCBI Taxonomy" id="4577"/>
    <lineage>
        <taxon>Eukaryota</taxon>
        <taxon>Viridiplantae</taxon>
        <taxon>Streptophyta</taxon>
        <taxon>Embryophyta</taxon>
        <taxon>Tracheophyta</taxon>
        <taxon>Spermatophyta</taxon>
        <taxon>Magnoliopsida</taxon>
        <taxon>Liliopsida</taxon>
        <taxon>Poales</taxon>
        <taxon>Poaceae</taxon>
        <taxon>PACMAD clade</taxon>
        <taxon>Panicoideae</taxon>
        <taxon>Andropogonodae</taxon>
        <taxon>Andropogoneae</taxon>
        <taxon>Tripsacinae</taxon>
        <taxon>Zea</taxon>
    </lineage>
</organism>
<dbReference type="InterPro" id="IPR029045">
    <property type="entry name" value="ClpP/crotonase-like_dom_sf"/>
</dbReference>
<dbReference type="InterPro" id="IPR001753">
    <property type="entry name" value="Enoyl-CoA_hydra/iso"/>
</dbReference>
<evidence type="ECO:0007829" key="6">
    <source>
        <dbReference type="PeptideAtlas" id="A0A804PL33"/>
    </source>
</evidence>
<comment type="similarity">
    <text evidence="1 3">Belongs to the enoyl-CoA hydratase/isomerase family.</text>
</comment>
<dbReference type="PANTHER" id="PTHR11941">
    <property type="entry name" value="ENOYL-COA HYDRATASE-RELATED"/>
    <property type="match status" value="1"/>
</dbReference>
<dbReference type="CDD" id="cd06558">
    <property type="entry name" value="crotonase-like"/>
    <property type="match status" value="1"/>
</dbReference>
<protein>
    <recommendedName>
        <fullName evidence="7">Enoyl-CoA hydratase 2, mitochondrial</fullName>
    </recommendedName>
</protein>
<dbReference type="PANTHER" id="PTHR11941:SF171">
    <property type="entry name" value="SD19268P"/>
    <property type="match status" value="1"/>
</dbReference>
<dbReference type="OrthoDB" id="2139957at2759"/>
<dbReference type="SUPFAM" id="SSF52096">
    <property type="entry name" value="ClpP/crotonase"/>
    <property type="match status" value="2"/>
</dbReference>
<dbReference type="AlphaFoldDB" id="A0A804PL33"/>
<accession>A0A804PL33</accession>
<dbReference type="Gene3D" id="3.90.226.10">
    <property type="entry name" value="2-enoyl-CoA Hydratase, Chain A, domain 1"/>
    <property type="match status" value="2"/>
</dbReference>
<keyword evidence="2" id="KW-0456">Lyase</keyword>
<dbReference type="InterPro" id="IPR018376">
    <property type="entry name" value="Enoyl-CoA_hyd/isom_CS"/>
</dbReference>
<dbReference type="Pfam" id="PF00378">
    <property type="entry name" value="ECH_1"/>
    <property type="match status" value="1"/>
</dbReference>
<evidence type="ECO:0000313" key="5">
    <source>
        <dbReference type="Proteomes" id="UP000007305"/>
    </source>
</evidence>
<dbReference type="Gene3D" id="1.10.12.10">
    <property type="entry name" value="Lyase 2-enoyl-coa Hydratase, Chain A, domain 2"/>
    <property type="match status" value="1"/>
</dbReference>
<dbReference type="Proteomes" id="UP000007305">
    <property type="component" value="Chromosome 5"/>
</dbReference>
<reference evidence="4" key="2">
    <citation type="submission" date="2019-07" db="EMBL/GenBank/DDBJ databases">
        <authorList>
            <person name="Seetharam A."/>
            <person name="Woodhouse M."/>
            <person name="Cannon E."/>
        </authorList>
    </citation>
    <scope>NUCLEOTIDE SEQUENCE [LARGE SCALE GENOMIC DNA]</scope>
    <source>
        <strain evidence="4">cv. B73</strain>
    </source>
</reference>
<proteinExistence type="evidence at protein level"/>
<evidence type="ECO:0000256" key="2">
    <source>
        <dbReference type="ARBA" id="ARBA00023239"/>
    </source>
</evidence>
<gene>
    <name evidence="4" type="primary">LOC100284299</name>
</gene>
<keyword evidence="6" id="KW-1267">Proteomics identification</keyword>
<dbReference type="Gramene" id="Zm00001eb249250_T004">
    <property type="protein sequence ID" value="Zm00001eb249250_P004"/>
    <property type="gene ID" value="Zm00001eb249250"/>
</dbReference>
<dbReference type="PROSITE" id="PS00166">
    <property type="entry name" value="ENOYL_COA_HYDRATASE"/>
    <property type="match status" value="1"/>
</dbReference>
<name>A0A804PL33_MAIZE</name>
<evidence type="ECO:0000313" key="4">
    <source>
        <dbReference type="EnsemblPlants" id="Zm00001eb249250_P004"/>
    </source>
</evidence>
<evidence type="ECO:0000256" key="3">
    <source>
        <dbReference type="RuleBase" id="RU003707"/>
    </source>
</evidence>
<dbReference type="GO" id="GO:0016836">
    <property type="term" value="F:hydro-lyase activity"/>
    <property type="evidence" value="ECO:0007669"/>
    <property type="project" value="UniProtKB-ARBA"/>
</dbReference>
<reference evidence="4" key="3">
    <citation type="submission" date="2021-05" db="UniProtKB">
        <authorList>
            <consortium name="EnsemblPlants"/>
        </authorList>
    </citation>
    <scope>IDENTIFICATION</scope>
    <source>
        <strain evidence="4">cv. B73</strain>
    </source>
</reference>
<dbReference type="InterPro" id="IPR014748">
    <property type="entry name" value="Enoyl-CoA_hydra_C"/>
</dbReference>
<dbReference type="FunFam" id="1.10.12.10:FF:000001">
    <property type="entry name" value="Probable enoyl-CoA hydratase, mitochondrial"/>
    <property type="match status" value="1"/>
</dbReference>
<reference evidence="5" key="1">
    <citation type="journal article" date="2009" name="Science">
        <title>The B73 maize genome: complexity, diversity, and dynamics.</title>
        <authorList>
            <person name="Schnable P.S."/>
            <person name="Ware D."/>
            <person name="Fulton R.S."/>
            <person name="Stein J.C."/>
            <person name="Wei F."/>
            <person name="Pasternak S."/>
            <person name="Liang C."/>
            <person name="Zhang J."/>
            <person name="Fulton L."/>
            <person name="Graves T.A."/>
            <person name="Minx P."/>
            <person name="Reily A.D."/>
            <person name="Courtney L."/>
            <person name="Kruchowski S.S."/>
            <person name="Tomlinson C."/>
            <person name="Strong C."/>
            <person name="Delehaunty K."/>
            <person name="Fronick C."/>
            <person name="Courtney B."/>
            <person name="Rock S.M."/>
            <person name="Belter E."/>
            <person name="Du F."/>
            <person name="Kim K."/>
            <person name="Abbott R.M."/>
            <person name="Cotton M."/>
            <person name="Levy A."/>
            <person name="Marchetto P."/>
            <person name="Ochoa K."/>
            <person name="Jackson S.M."/>
            <person name="Gillam B."/>
            <person name="Chen W."/>
            <person name="Yan L."/>
            <person name="Higginbotham J."/>
            <person name="Cardenas M."/>
            <person name="Waligorski J."/>
            <person name="Applebaum E."/>
            <person name="Phelps L."/>
            <person name="Falcone J."/>
            <person name="Kanchi K."/>
            <person name="Thane T."/>
            <person name="Scimone A."/>
            <person name="Thane N."/>
            <person name="Henke J."/>
            <person name="Wang T."/>
            <person name="Ruppert J."/>
            <person name="Shah N."/>
            <person name="Rotter K."/>
            <person name="Hodges J."/>
            <person name="Ingenthron E."/>
            <person name="Cordes M."/>
            <person name="Kohlberg S."/>
            <person name="Sgro J."/>
            <person name="Delgado B."/>
            <person name="Mead K."/>
            <person name="Chinwalla A."/>
            <person name="Leonard S."/>
            <person name="Crouse K."/>
            <person name="Collura K."/>
            <person name="Kudrna D."/>
            <person name="Currie J."/>
            <person name="He R."/>
            <person name="Angelova A."/>
            <person name="Rajasekar S."/>
            <person name="Mueller T."/>
            <person name="Lomeli R."/>
            <person name="Scara G."/>
            <person name="Ko A."/>
            <person name="Delaney K."/>
            <person name="Wissotski M."/>
            <person name="Lopez G."/>
            <person name="Campos D."/>
            <person name="Braidotti M."/>
            <person name="Ashley E."/>
            <person name="Golser W."/>
            <person name="Kim H."/>
            <person name="Lee S."/>
            <person name="Lin J."/>
            <person name="Dujmic Z."/>
            <person name="Kim W."/>
            <person name="Talag J."/>
            <person name="Zuccolo A."/>
            <person name="Fan C."/>
            <person name="Sebastian A."/>
            <person name="Kramer M."/>
            <person name="Spiegel L."/>
            <person name="Nascimento L."/>
            <person name="Zutavern T."/>
            <person name="Miller B."/>
            <person name="Ambroise C."/>
            <person name="Muller S."/>
            <person name="Spooner W."/>
            <person name="Narechania A."/>
            <person name="Ren L."/>
            <person name="Wei S."/>
            <person name="Kumari S."/>
            <person name="Faga B."/>
            <person name="Levy M.J."/>
            <person name="McMahan L."/>
            <person name="Van Buren P."/>
            <person name="Vaughn M.W."/>
            <person name="Ying K."/>
            <person name="Yeh C.-T."/>
            <person name="Emrich S.J."/>
            <person name="Jia Y."/>
            <person name="Kalyanaraman A."/>
            <person name="Hsia A.-P."/>
            <person name="Barbazuk W.B."/>
            <person name="Baucom R.S."/>
            <person name="Brutnell T.P."/>
            <person name="Carpita N.C."/>
            <person name="Chaparro C."/>
            <person name="Chia J.-M."/>
            <person name="Deragon J.-M."/>
            <person name="Estill J.C."/>
            <person name="Fu Y."/>
            <person name="Jeddeloh J.A."/>
            <person name="Han Y."/>
            <person name="Lee H."/>
            <person name="Li P."/>
            <person name="Lisch D.R."/>
            <person name="Liu S."/>
            <person name="Liu Z."/>
            <person name="Nagel D.H."/>
            <person name="McCann M.C."/>
            <person name="SanMiguel P."/>
            <person name="Myers A.M."/>
            <person name="Nettleton D."/>
            <person name="Nguyen J."/>
            <person name="Penning B.W."/>
            <person name="Ponnala L."/>
            <person name="Schneider K.L."/>
            <person name="Schwartz D.C."/>
            <person name="Sharma A."/>
            <person name="Soderlund C."/>
            <person name="Springer N.M."/>
            <person name="Sun Q."/>
            <person name="Wang H."/>
            <person name="Waterman M."/>
            <person name="Westerman R."/>
            <person name="Wolfgruber T.K."/>
            <person name="Yang L."/>
            <person name="Yu Y."/>
            <person name="Zhang L."/>
            <person name="Zhou S."/>
            <person name="Zhu Q."/>
            <person name="Bennetzen J.L."/>
            <person name="Dawe R.K."/>
            <person name="Jiang J."/>
            <person name="Jiang N."/>
            <person name="Presting G.G."/>
            <person name="Wessler S.R."/>
            <person name="Aluru S."/>
            <person name="Martienssen R.A."/>
            <person name="Clifton S.W."/>
            <person name="McCombie W.R."/>
            <person name="Wing R.A."/>
            <person name="Wilson R.K."/>
        </authorList>
    </citation>
    <scope>NUCLEOTIDE SEQUENCE [LARGE SCALE GENOMIC DNA]</scope>
    <source>
        <strain evidence="5">cv. B73</strain>
    </source>
</reference>